<feature type="signal peptide" evidence="1">
    <location>
        <begin position="1"/>
        <end position="23"/>
    </location>
</feature>
<evidence type="ECO:0000313" key="3">
    <source>
        <dbReference type="Proteomes" id="UP000001353"/>
    </source>
</evidence>
<evidence type="ECO:0000313" key="2">
    <source>
        <dbReference type="EMBL" id="AEI92307.1"/>
    </source>
</evidence>
<gene>
    <name evidence="2" type="ordered locus">RLO149_c002770</name>
</gene>
<evidence type="ECO:0008006" key="4">
    <source>
        <dbReference type="Google" id="ProtNLM"/>
    </source>
</evidence>
<feature type="chain" id="PRO_5003367336" description="Lipoprotein" evidence="1">
    <location>
        <begin position="24"/>
        <end position="137"/>
    </location>
</feature>
<dbReference type="HOGENOM" id="CLU_157267_1_0_5"/>
<evidence type="ECO:0000256" key="1">
    <source>
        <dbReference type="SAM" id="SignalP"/>
    </source>
</evidence>
<keyword evidence="3" id="KW-1185">Reference proteome</keyword>
<dbReference type="AlphaFoldDB" id="F7ZGK7"/>
<sequence>MGAMMYCRTKPALGMLRLGLAGALMLGLAACGGGGANTQPNTLTPVTLEGAQRFATGPIGAACNVHNRRTASKARCGCVQAAANLTLSQSEQQRSARFFAEPELLQQVKLSDSPASERFWYAWAAFAETAETLCADL</sequence>
<dbReference type="KEGG" id="rli:RLO149_c002770"/>
<dbReference type="Proteomes" id="UP000001353">
    <property type="component" value="Chromosome"/>
</dbReference>
<accession>F7ZGK7</accession>
<name>F7ZGK7_ROSLO</name>
<dbReference type="eggNOG" id="ENOG5032Y82">
    <property type="taxonomic scope" value="Bacteria"/>
</dbReference>
<proteinExistence type="predicted"/>
<organism evidence="2 3">
    <name type="scientific">Roseobacter litoralis (strain ATCC 49566 / DSM 6996 / JCM 21268 / NBRC 15278 / OCh 149)</name>
    <dbReference type="NCBI Taxonomy" id="391595"/>
    <lineage>
        <taxon>Bacteria</taxon>
        <taxon>Pseudomonadati</taxon>
        <taxon>Pseudomonadota</taxon>
        <taxon>Alphaproteobacteria</taxon>
        <taxon>Rhodobacterales</taxon>
        <taxon>Roseobacteraceae</taxon>
        <taxon>Roseobacter</taxon>
    </lineage>
</organism>
<protein>
    <recommendedName>
        <fullName evidence="4">Lipoprotein</fullName>
    </recommendedName>
</protein>
<dbReference type="STRING" id="391595.RLO149_c002770"/>
<dbReference type="EMBL" id="CP002623">
    <property type="protein sequence ID" value="AEI92307.1"/>
    <property type="molecule type" value="Genomic_DNA"/>
</dbReference>
<reference evidence="2 3" key="1">
    <citation type="journal article" date="2011" name="BMC Genomics">
        <title>Comparative genome analysis and genome-guided physiological analysis of Roseobacter litoralis.</title>
        <authorList>
            <person name="Kalhoefer D."/>
            <person name="Thole S."/>
            <person name="Voget S."/>
            <person name="Lehmann R."/>
            <person name="Liesegang H."/>
            <person name="Wollher A."/>
            <person name="Daniel R."/>
            <person name="Simon M."/>
            <person name="Brinkhoff T."/>
        </authorList>
    </citation>
    <scope>NUCLEOTIDE SEQUENCE [LARGE SCALE GENOMIC DNA]</scope>
    <source>
        <strain evidence="3">ATCC 49566 / DSM 6996 / JCM 21268 / NBRC 15278 / OCh 149</strain>
    </source>
</reference>
<keyword evidence="1" id="KW-0732">Signal</keyword>